<gene>
    <name evidence="2" type="ORF">HJG44_07490</name>
</gene>
<protein>
    <submittedName>
        <fullName evidence="2">Uncharacterized protein</fullName>
    </submittedName>
</protein>
<evidence type="ECO:0000313" key="3">
    <source>
        <dbReference type="Proteomes" id="UP000564885"/>
    </source>
</evidence>
<evidence type="ECO:0000313" key="2">
    <source>
        <dbReference type="EMBL" id="NNM72237.1"/>
    </source>
</evidence>
<dbReference type="AlphaFoldDB" id="A0A849I8A6"/>
<reference evidence="2 3" key="1">
    <citation type="submission" date="2020-04" db="EMBL/GenBank/DDBJ databases">
        <title>Enterovirga sp. isolate from soil.</title>
        <authorList>
            <person name="Chea S."/>
            <person name="Kim D.-U."/>
        </authorList>
    </citation>
    <scope>NUCLEOTIDE SEQUENCE [LARGE SCALE GENOMIC DNA]</scope>
    <source>
        <strain evidence="2 3">DB1703</strain>
    </source>
</reference>
<organism evidence="2 3">
    <name type="scientific">Enterovirga aerilata</name>
    <dbReference type="NCBI Taxonomy" id="2730920"/>
    <lineage>
        <taxon>Bacteria</taxon>
        <taxon>Pseudomonadati</taxon>
        <taxon>Pseudomonadota</taxon>
        <taxon>Alphaproteobacteria</taxon>
        <taxon>Hyphomicrobiales</taxon>
        <taxon>Methylobacteriaceae</taxon>
        <taxon>Enterovirga</taxon>
    </lineage>
</organism>
<keyword evidence="3" id="KW-1185">Reference proteome</keyword>
<dbReference type="EMBL" id="JABEPP010000002">
    <property type="protein sequence ID" value="NNM72237.1"/>
    <property type="molecule type" value="Genomic_DNA"/>
</dbReference>
<sequence length="68" mass="7245">MTVSQHDLAHLAALIEAAQAHAGRLGPEVRAVCGLLEEALTIVRELQSNGGKADEGLRPQELTTENDE</sequence>
<accession>A0A849I8A6</accession>
<comment type="caution">
    <text evidence="2">The sequence shown here is derived from an EMBL/GenBank/DDBJ whole genome shotgun (WGS) entry which is preliminary data.</text>
</comment>
<dbReference type="RefSeq" id="WP_171217729.1">
    <property type="nucleotide sequence ID" value="NZ_JABEPP010000002.1"/>
</dbReference>
<dbReference type="Proteomes" id="UP000564885">
    <property type="component" value="Unassembled WGS sequence"/>
</dbReference>
<proteinExistence type="predicted"/>
<feature type="region of interest" description="Disordered" evidence="1">
    <location>
        <begin position="48"/>
        <end position="68"/>
    </location>
</feature>
<name>A0A849I8A6_9HYPH</name>
<evidence type="ECO:0000256" key="1">
    <source>
        <dbReference type="SAM" id="MobiDB-lite"/>
    </source>
</evidence>